<evidence type="ECO:0000313" key="5">
    <source>
        <dbReference type="EMBL" id="SNV51170.1"/>
    </source>
</evidence>
<feature type="binding site" evidence="4">
    <location>
        <position position="6"/>
    </location>
    <ligand>
        <name>a divalent metal cation</name>
        <dbReference type="ChEBI" id="CHEBI:60240"/>
        <label>1</label>
    </ligand>
</feature>
<sequence>MNIDAHCHIDLYQNPRKILIEANNSNLAVLSMTNLPSHFELGYSYFKTLKKVRLALGMHPLMAEFHKKEFPLFMRNLHKTSYIGEVGLDFSMEGINTKDIQIETFTKILSNIIGQRKILSIHSRKAEREVLNLLKEYKIRNAIFHWYSGSIKLIDEIAECGFFFSVNSAMIKSQNGRKILQKIPKNFLLTETDGPFVQENNTPLKPGQVESVITFLSELWSVSESDVKETLNSNFKNLLKSIK</sequence>
<dbReference type="Gene3D" id="3.20.20.140">
    <property type="entry name" value="Metal-dependent hydrolases"/>
    <property type="match status" value="1"/>
</dbReference>
<dbReference type="SUPFAM" id="SSF51556">
    <property type="entry name" value="Metallo-dependent hydrolases"/>
    <property type="match status" value="1"/>
</dbReference>
<dbReference type="InterPro" id="IPR032466">
    <property type="entry name" value="Metal_Hydrolase"/>
</dbReference>
<dbReference type="RefSeq" id="WP_095073905.1">
    <property type="nucleotide sequence ID" value="NZ_LT906465.1"/>
</dbReference>
<dbReference type="GO" id="GO:0016788">
    <property type="term" value="F:hydrolase activity, acting on ester bonds"/>
    <property type="evidence" value="ECO:0007669"/>
    <property type="project" value="InterPro"/>
</dbReference>
<dbReference type="InterPro" id="IPR049677">
    <property type="entry name" value="QatD"/>
</dbReference>
<dbReference type="CDD" id="cd01310">
    <property type="entry name" value="TatD_DNAse"/>
    <property type="match status" value="1"/>
</dbReference>
<evidence type="ECO:0000256" key="3">
    <source>
        <dbReference type="ARBA" id="ARBA00022801"/>
    </source>
</evidence>
<evidence type="ECO:0000256" key="4">
    <source>
        <dbReference type="PIRSR" id="PIRSR005902-1"/>
    </source>
</evidence>
<evidence type="ECO:0000313" key="6">
    <source>
        <dbReference type="Proteomes" id="UP000215196"/>
    </source>
</evidence>
<dbReference type="PIRSF" id="PIRSF005902">
    <property type="entry name" value="DNase_TatD"/>
    <property type="match status" value="1"/>
</dbReference>
<dbReference type="Pfam" id="PF01026">
    <property type="entry name" value="TatD_DNase"/>
    <property type="match status" value="1"/>
</dbReference>
<accession>A0A239XXN8</accession>
<feature type="binding site" evidence="4">
    <location>
        <position position="8"/>
    </location>
    <ligand>
        <name>a divalent metal cation</name>
        <dbReference type="ChEBI" id="CHEBI:60240"/>
        <label>1</label>
    </ligand>
</feature>
<feature type="binding site" evidence="4">
    <location>
        <position position="85"/>
    </location>
    <ligand>
        <name>a divalent metal cation</name>
        <dbReference type="ChEBI" id="CHEBI:60240"/>
        <label>1</label>
    </ligand>
</feature>
<dbReference type="PANTHER" id="PTHR46317">
    <property type="entry name" value="HYDROLASE OF PHP SUPERFAMILY-RELATED PROTEIN"/>
    <property type="match status" value="1"/>
</dbReference>
<dbReference type="EC" id="3.1.21.-" evidence="5"/>
<dbReference type="NCBIfam" id="NF041926">
    <property type="entry name" value="QatD"/>
    <property type="match status" value="1"/>
</dbReference>
<name>A0A239XXN8_9FLAO</name>
<feature type="binding site" evidence="4">
    <location>
        <position position="193"/>
    </location>
    <ligand>
        <name>a divalent metal cation</name>
        <dbReference type="ChEBI" id="CHEBI:60240"/>
        <label>1</label>
    </ligand>
</feature>
<dbReference type="AlphaFoldDB" id="A0A239XXN8"/>
<feature type="binding site" evidence="4">
    <location>
        <position position="122"/>
    </location>
    <ligand>
        <name>a divalent metal cation</name>
        <dbReference type="ChEBI" id="CHEBI:60240"/>
        <label>2</label>
    </ligand>
</feature>
<feature type="binding site" evidence="4">
    <location>
        <position position="145"/>
    </location>
    <ligand>
        <name>a divalent metal cation</name>
        <dbReference type="ChEBI" id="CHEBI:60240"/>
        <label>2</label>
    </ligand>
</feature>
<dbReference type="GO" id="GO:0046872">
    <property type="term" value="F:metal ion binding"/>
    <property type="evidence" value="ECO:0007669"/>
    <property type="project" value="UniProtKB-KW"/>
</dbReference>
<keyword evidence="3 5" id="KW-0378">Hydrolase</keyword>
<proteinExistence type="inferred from homology"/>
<gene>
    <name evidence="5" type="primary">tatD</name>
    <name evidence="5" type="ORF">SAMEA4412677_02620</name>
</gene>
<comment type="similarity">
    <text evidence="1">Belongs to the metallo-dependent hydrolases superfamily. TatD-type hydrolase family.</text>
</comment>
<dbReference type="Proteomes" id="UP000215196">
    <property type="component" value="Chromosome 1"/>
</dbReference>
<protein>
    <submittedName>
        <fullName evidence="5">Deoxyribonuclease TatD</fullName>
        <ecNumber evidence="5">3.1.21.-</ecNumber>
    </submittedName>
</protein>
<evidence type="ECO:0000256" key="1">
    <source>
        <dbReference type="ARBA" id="ARBA00009275"/>
    </source>
</evidence>
<dbReference type="PANTHER" id="PTHR46317:SF1">
    <property type="entry name" value="HYDROLASE, TATD FAMILY"/>
    <property type="match status" value="1"/>
</dbReference>
<keyword evidence="2 4" id="KW-0479">Metal-binding</keyword>
<keyword evidence="6" id="KW-1185">Reference proteome</keyword>
<organism evidence="5 6">
    <name type="scientific">Chryseobacterium taklimakanense</name>
    <dbReference type="NCBI Taxonomy" id="536441"/>
    <lineage>
        <taxon>Bacteria</taxon>
        <taxon>Pseudomonadati</taxon>
        <taxon>Bacteroidota</taxon>
        <taxon>Flavobacteriia</taxon>
        <taxon>Flavobacteriales</taxon>
        <taxon>Weeksellaceae</taxon>
        <taxon>Chryseobacterium group</taxon>
        <taxon>Chryseobacterium</taxon>
    </lineage>
</organism>
<reference evidence="5 6" key="1">
    <citation type="submission" date="2017-06" db="EMBL/GenBank/DDBJ databases">
        <authorList>
            <consortium name="Pathogen Informatics"/>
        </authorList>
    </citation>
    <scope>NUCLEOTIDE SEQUENCE [LARGE SCALE GENOMIC DNA]</scope>
    <source>
        <strain evidence="5 6">NCTC13490</strain>
    </source>
</reference>
<dbReference type="InterPro" id="IPR001130">
    <property type="entry name" value="TatD-like"/>
</dbReference>
<dbReference type="KEGG" id="ctak:4412677_02620"/>
<dbReference type="EMBL" id="LT906465">
    <property type="protein sequence ID" value="SNV51170.1"/>
    <property type="molecule type" value="Genomic_DNA"/>
</dbReference>
<evidence type="ECO:0000256" key="2">
    <source>
        <dbReference type="ARBA" id="ARBA00022723"/>
    </source>
</evidence>